<name>Q3SH70_THIDA</name>
<accession>Q3SH70</accession>
<protein>
    <submittedName>
        <fullName evidence="1">Uncharacterized protein</fullName>
    </submittedName>
</protein>
<organism evidence="1 2">
    <name type="scientific">Thiobacillus denitrificans (strain ATCC 25259 / T1)</name>
    <dbReference type="NCBI Taxonomy" id="292415"/>
    <lineage>
        <taxon>Bacteria</taxon>
        <taxon>Pseudomonadati</taxon>
        <taxon>Pseudomonadota</taxon>
        <taxon>Betaproteobacteria</taxon>
        <taxon>Nitrosomonadales</taxon>
        <taxon>Thiobacillaceae</taxon>
        <taxon>Thiobacillus</taxon>
    </lineage>
</organism>
<dbReference type="KEGG" id="tbd:Tbd_2066"/>
<sequence length="88" mass="9441">MPTPPQGRGLAWLHSSPSSLCVGKVELGAQYAGLCIRALDWPELLSLPFGVGHAPFPKPFLERLEVPQISGPRAGVIVCSFLHGVLLR</sequence>
<reference evidence="1 2" key="1">
    <citation type="journal article" date="2006" name="J. Bacteriol.">
        <title>The genome sequence of the obligately chemolithoautotrophic, facultatively anaerobic bacterium Thiobacillus denitrificans.</title>
        <authorList>
            <person name="Beller H.R."/>
            <person name="Chain P.S."/>
            <person name="Letain T.E."/>
            <person name="Chakicherla A."/>
            <person name="Larimer F.W."/>
            <person name="Richardson P.M."/>
            <person name="Coleman M.A."/>
            <person name="Wood A.P."/>
            <person name="Kelly D.P."/>
        </authorList>
    </citation>
    <scope>NUCLEOTIDE SEQUENCE [LARGE SCALE GENOMIC DNA]</scope>
    <source>
        <strain evidence="1 2">ATCC 25259</strain>
    </source>
</reference>
<dbReference type="Proteomes" id="UP000008291">
    <property type="component" value="Chromosome"/>
</dbReference>
<dbReference type="HOGENOM" id="CLU_2468047_0_0_4"/>
<proteinExistence type="predicted"/>
<evidence type="ECO:0000313" key="2">
    <source>
        <dbReference type="Proteomes" id="UP000008291"/>
    </source>
</evidence>
<dbReference type="EMBL" id="CP000116">
    <property type="protein sequence ID" value="AAZ98019.1"/>
    <property type="molecule type" value="Genomic_DNA"/>
</dbReference>
<keyword evidence="2" id="KW-1185">Reference proteome</keyword>
<gene>
    <name evidence="1" type="ordered locus">Tbd_2066</name>
</gene>
<dbReference type="AlphaFoldDB" id="Q3SH70"/>
<evidence type="ECO:0000313" key="1">
    <source>
        <dbReference type="EMBL" id="AAZ98019.1"/>
    </source>
</evidence>